<reference evidence="1 2" key="1">
    <citation type="submission" date="2014-11" db="EMBL/GenBank/DDBJ databases">
        <authorList>
            <person name="Zhu J."/>
            <person name="Qi W."/>
            <person name="Song R."/>
        </authorList>
    </citation>
    <scope>NUCLEOTIDE SEQUENCE [LARGE SCALE GENOMIC DNA]</scope>
</reference>
<dbReference type="VEuPathDB" id="CryptoDB:Vbra_16056"/>
<dbReference type="Proteomes" id="UP000041254">
    <property type="component" value="Unassembled WGS sequence"/>
</dbReference>
<protein>
    <submittedName>
        <fullName evidence="1">Uncharacterized protein</fullName>
    </submittedName>
</protein>
<gene>
    <name evidence="1" type="ORF">Vbra_16056</name>
</gene>
<name>A0A0G4FS70_VITBC</name>
<keyword evidence="2" id="KW-1185">Reference proteome</keyword>
<dbReference type="InParanoid" id="A0A0G4FS70"/>
<dbReference type="AlphaFoldDB" id="A0A0G4FS70"/>
<dbReference type="PhylomeDB" id="A0A0G4FS70"/>
<evidence type="ECO:0000313" key="2">
    <source>
        <dbReference type="Proteomes" id="UP000041254"/>
    </source>
</evidence>
<sequence length="194" mass="22330">MPTSTAPEAVDTALDVLDSDAEALFPPSPQRGPLPKLTLSDAFLDQWEYWHGDWTLGWKKAFSFKGEQDDMNLLYFVWPLLMEVMRLSGGRIRIWLEHDPFGHRFKHFMIEKDGEEADPSGGHLFHLVFGRDPSVTARDSIEKQLAAMDLPYGATTRGTTTWYFFKHHRSSGEVEKIKRFFLPDEPQEVVDFLV</sequence>
<organism evidence="1 2">
    <name type="scientific">Vitrella brassicaformis (strain CCMP3155)</name>
    <dbReference type="NCBI Taxonomy" id="1169540"/>
    <lineage>
        <taxon>Eukaryota</taxon>
        <taxon>Sar</taxon>
        <taxon>Alveolata</taxon>
        <taxon>Colpodellida</taxon>
        <taxon>Vitrellaceae</taxon>
        <taxon>Vitrella</taxon>
    </lineage>
</organism>
<evidence type="ECO:0000313" key="1">
    <source>
        <dbReference type="EMBL" id="CEM17534.1"/>
    </source>
</evidence>
<proteinExistence type="predicted"/>
<accession>A0A0G4FS70</accession>
<dbReference type="EMBL" id="CDMY01000490">
    <property type="protein sequence ID" value="CEM17534.1"/>
    <property type="molecule type" value="Genomic_DNA"/>
</dbReference>